<dbReference type="AlphaFoldDB" id="A0A2R8AK68"/>
<organism evidence="3 4">
    <name type="scientific">Aliiroseovarius pelagivivens</name>
    <dbReference type="NCBI Taxonomy" id="1639690"/>
    <lineage>
        <taxon>Bacteria</taxon>
        <taxon>Pseudomonadati</taxon>
        <taxon>Pseudomonadota</taxon>
        <taxon>Alphaproteobacteria</taxon>
        <taxon>Rhodobacterales</taxon>
        <taxon>Paracoccaceae</taxon>
        <taxon>Aliiroseovarius</taxon>
    </lineage>
</organism>
<gene>
    <name evidence="3" type="ORF">ALP8811_01269</name>
</gene>
<evidence type="ECO:0000256" key="1">
    <source>
        <dbReference type="SAM" id="MobiDB-lite"/>
    </source>
</evidence>
<accession>A0A2R8AK68</accession>
<feature type="region of interest" description="Disordered" evidence="1">
    <location>
        <begin position="100"/>
        <end position="192"/>
    </location>
</feature>
<feature type="compositionally biased region" description="Low complexity" evidence="1">
    <location>
        <begin position="140"/>
        <end position="149"/>
    </location>
</feature>
<feature type="chain" id="PRO_5015318067" evidence="2">
    <location>
        <begin position="28"/>
        <end position="192"/>
    </location>
</feature>
<dbReference type="RefSeq" id="WP_108856286.1">
    <property type="nucleotide sequence ID" value="NZ_OMOI01000001.1"/>
</dbReference>
<protein>
    <submittedName>
        <fullName evidence="3">Uncharacterized protein</fullName>
    </submittedName>
</protein>
<reference evidence="4" key="1">
    <citation type="submission" date="2018-03" db="EMBL/GenBank/DDBJ databases">
        <authorList>
            <person name="Rodrigo-Torres L."/>
            <person name="Arahal R. D."/>
            <person name="Lucena T."/>
        </authorList>
    </citation>
    <scope>NUCLEOTIDE SEQUENCE [LARGE SCALE GENOMIC DNA]</scope>
    <source>
        <strain evidence="4">CECT 8811</strain>
    </source>
</reference>
<keyword evidence="2" id="KW-0732">Signal</keyword>
<evidence type="ECO:0000313" key="4">
    <source>
        <dbReference type="Proteomes" id="UP000244911"/>
    </source>
</evidence>
<dbReference type="EMBL" id="OMOI01000001">
    <property type="protein sequence ID" value="SPF76267.1"/>
    <property type="molecule type" value="Genomic_DNA"/>
</dbReference>
<dbReference type="Proteomes" id="UP000244911">
    <property type="component" value="Unassembled WGS sequence"/>
</dbReference>
<evidence type="ECO:0000256" key="2">
    <source>
        <dbReference type="SAM" id="SignalP"/>
    </source>
</evidence>
<keyword evidence="4" id="KW-1185">Reference proteome</keyword>
<feature type="compositionally biased region" description="Gly residues" evidence="1">
    <location>
        <begin position="150"/>
        <end position="180"/>
    </location>
</feature>
<evidence type="ECO:0000313" key="3">
    <source>
        <dbReference type="EMBL" id="SPF76267.1"/>
    </source>
</evidence>
<proteinExistence type="predicted"/>
<feature type="compositionally biased region" description="Gly residues" evidence="1">
    <location>
        <begin position="121"/>
        <end position="139"/>
    </location>
</feature>
<name>A0A2R8AK68_9RHOB</name>
<sequence length="192" mass="19271">MLKRKTALAALAMAGVVWGGSTQIAQAQSTCNLATAKLSLETEVLCECKVVTSQMLRYIQRQDEFLNVLANVTQECPAFANALNALPTATTFVERILHRDKDGGGPFEVPTSPPTKPPTNTGGGGGGENPNPEPGGGGENPTPGGDNPTPGGGENPTPGGGENPGPEGCSGGGSVEGGGLKARSASREGCAS</sequence>
<feature type="signal peptide" evidence="2">
    <location>
        <begin position="1"/>
        <end position="27"/>
    </location>
</feature>
<dbReference type="OrthoDB" id="7876722at2"/>